<name>A0A6M3LBH0_9ZZZZ</name>
<accession>A0A6M3LBH0</accession>
<sequence>MPVIDRSFQRDLKNLDRRLGTKFNGEHFVVTYDRGYGEPVNIYRVKSDDDGFRQPDQRDLKIIKGGDLAVGDRMEMRLKKMAYASEVIRRETRRRVKDEIRNRLKDSKHQLTRWVGDRANISKSNAEFRRVPHKPGKNVVATI</sequence>
<reference evidence="1" key="1">
    <citation type="submission" date="2020-03" db="EMBL/GenBank/DDBJ databases">
        <title>The deep terrestrial virosphere.</title>
        <authorList>
            <person name="Holmfeldt K."/>
            <person name="Nilsson E."/>
            <person name="Simone D."/>
            <person name="Lopez-Fernandez M."/>
            <person name="Wu X."/>
            <person name="de Brujin I."/>
            <person name="Lundin D."/>
            <person name="Andersson A."/>
            <person name="Bertilsson S."/>
            <person name="Dopson M."/>
        </authorList>
    </citation>
    <scope>NUCLEOTIDE SEQUENCE</scope>
    <source>
        <strain evidence="1">MM415B03246</strain>
    </source>
</reference>
<dbReference type="EMBL" id="MT143017">
    <property type="protein sequence ID" value="QJA91833.1"/>
    <property type="molecule type" value="Genomic_DNA"/>
</dbReference>
<evidence type="ECO:0000313" key="1">
    <source>
        <dbReference type="EMBL" id="QJA91833.1"/>
    </source>
</evidence>
<dbReference type="AlphaFoldDB" id="A0A6M3LBH0"/>
<organism evidence="1">
    <name type="scientific">viral metagenome</name>
    <dbReference type="NCBI Taxonomy" id="1070528"/>
    <lineage>
        <taxon>unclassified sequences</taxon>
        <taxon>metagenomes</taxon>
        <taxon>organismal metagenomes</taxon>
    </lineage>
</organism>
<proteinExistence type="predicted"/>
<gene>
    <name evidence="1" type="ORF">MM415B03246_0006</name>
</gene>
<protein>
    <submittedName>
        <fullName evidence="1">Uncharacterized protein</fullName>
    </submittedName>
</protein>